<feature type="transmembrane region" description="Helical" evidence="1">
    <location>
        <begin position="39"/>
        <end position="60"/>
    </location>
</feature>
<dbReference type="AlphaFoldDB" id="A0ABD1A2Y3"/>
<name>A0ABD1A2Y3_CARAN</name>
<sequence>MYRIFFLFLLILYSYQYVSAQPPPPFRNGDLVQNFEPSLAVVTGVLAIMFTLTFVLLVYAKCCHIDLLSGSGDRRWQVRRLRQRIFFNRSTNSPLYFSYFRRR</sequence>
<keyword evidence="1" id="KW-0472">Membrane</keyword>
<feature type="signal peptide" evidence="2">
    <location>
        <begin position="1"/>
        <end position="20"/>
    </location>
</feature>
<keyword evidence="2" id="KW-0732">Signal</keyword>
<evidence type="ECO:0000313" key="3">
    <source>
        <dbReference type="EMBL" id="KAL1201170.1"/>
    </source>
</evidence>
<keyword evidence="1" id="KW-1133">Transmembrane helix</keyword>
<keyword evidence="4" id="KW-1185">Reference proteome</keyword>
<feature type="chain" id="PRO_5044793976" evidence="2">
    <location>
        <begin position="21"/>
        <end position="103"/>
    </location>
</feature>
<evidence type="ECO:0000256" key="2">
    <source>
        <dbReference type="SAM" id="SignalP"/>
    </source>
</evidence>
<organism evidence="3 4">
    <name type="scientific">Cardamine amara subsp. amara</name>
    <dbReference type="NCBI Taxonomy" id="228776"/>
    <lineage>
        <taxon>Eukaryota</taxon>
        <taxon>Viridiplantae</taxon>
        <taxon>Streptophyta</taxon>
        <taxon>Embryophyta</taxon>
        <taxon>Tracheophyta</taxon>
        <taxon>Spermatophyta</taxon>
        <taxon>Magnoliopsida</taxon>
        <taxon>eudicotyledons</taxon>
        <taxon>Gunneridae</taxon>
        <taxon>Pentapetalae</taxon>
        <taxon>rosids</taxon>
        <taxon>malvids</taxon>
        <taxon>Brassicales</taxon>
        <taxon>Brassicaceae</taxon>
        <taxon>Cardamineae</taxon>
        <taxon>Cardamine</taxon>
    </lineage>
</organism>
<protein>
    <submittedName>
        <fullName evidence="3">E3 ubiquitin-protein ligase ATL42</fullName>
    </submittedName>
</protein>
<reference evidence="3 4" key="1">
    <citation type="submission" date="2024-04" db="EMBL/GenBank/DDBJ databases">
        <title>Genome assembly C_amara_ONT_v2.</title>
        <authorList>
            <person name="Yant L."/>
            <person name="Moore C."/>
            <person name="Slenker M."/>
        </authorList>
    </citation>
    <scope>NUCLEOTIDE SEQUENCE [LARGE SCALE GENOMIC DNA]</scope>
    <source>
        <tissue evidence="3">Leaf</tissue>
    </source>
</reference>
<proteinExistence type="predicted"/>
<gene>
    <name evidence="3" type="ORF">V5N11_030964</name>
</gene>
<dbReference type="EMBL" id="JBANAX010000593">
    <property type="protein sequence ID" value="KAL1201170.1"/>
    <property type="molecule type" value="Genomic_DNA"/>
</dbReference>
<accession>A0ABD1A2Y3</accession>
<dbReference type="Proteomes" id="UP001558713">
    <property type="component" value="Unassembled WGS sequence"/>
</dbReference>
<comment type="caution">
    <text evidence="3">The sequence shown here is derived from an EMBL/GenBank/DDBJ whole genome shotgun (WGS) entry which is preliminary data.</text>
</comment>
<evidence type="ECO:0000256" key="1">
    <source>
        <dbReference type="SAM" id="Phobius"/>
    </source>
</evidence>
<evidence type="ECO:0000313" key="4">
    <source>
        <dbReference type="Proteomes" id="UP001558713"/>
    </source>
</evidence>
<keyword evidence="1" id="KW-0812">Transmembrane</keyword>